<keyword evidence="2" id="KW-0902">Two-component regulatory system</keyword>
<dbReference type="EMBL" id="JACPUR010000013">
    <property type="protein sequence ID" value="MBI3126838.1"/>
    <property type="molecule type" value="Genomic_DNA"/>
</dbReference>
<dbReference type="Gene3D" id="3.40.50.2300">
    <property type="match status" value="1"/>
</dbReference>
<dbReference type="PANTHER" id="PTHR44591:SF3">
    <property type="entry name" value="RESPONSE REGULATORY DOMAIN-CONTAINING PROTEIN"/>
    <property type="match status" value="1"/>
</dbReference>
<gene>
    <name evidence="8" type="ORF">HYZ11_04465</name>
</gene>
<dbReference type="PROSITE" id="PS50110">
    <property type="entry name" value="RESPONSE_REGULATORY"/>
    <property type="match status" value="1"/>
</dbReference>
<evidence type="ECO:0000256" key="1">
    <source>
        <dbReference type="ARBA" id="ARBA00022553"/>
    </source>
</evidence>
<dbReference type="Pfam" id="PF00072">
    <property type="entry name" value="Response_reg"/>
    <property type="match status" value="1"/>
</dbReference>
<dbReference type="InterPro" id="IPR001789">
    <property type="entry name" value="Sig_transdc_resp-reg_receiver"/>
</dbReference>
<dbReference type="GO" id="GO:0000160">
    <property type="term" value="P:phosphorelay signal transduction system"/>
    <property type="evidence" value="ECO:0007669"/>
    <property type="project" value="UniProtKB-KW"/>
</dbReference>
<evidence type="ECO:0000259" key="7">
    <source>
        <dbReference type="PROSITE" id="PS50110"/>
    </source>
</evidence>
<dbReference type="AlphaFoldDB" id="A0A932MMM1"/>
<keyword evidence="1 6" id="KW-0597">Phosphoprotein</keyword>
<evidence type="ECO:0000256" key="6">
    <source>
        <dbReference type="PROSITE-ProRule" id="PRU00169"/>
    </source>
</evidence>
<dbReference type="CDD" id="cd17574">
    <property type="entry name" value="REC_OmpR"/>
    <property type="match status" value="1"/>
</dbReference>
<dbReference type="InterPro" id="IPR050595">
    <property type="entry name" value="Bact_response_regulator"/>
</dbReference>
<dbReference type="SUPFAM" id="SSF52172">
    <property type="entry name" value="CheY-like"/>
    <property type="match status" value="1"/>
</dbReference>
<reference evidence="8" key="1">
    <citation type="submission" date="2020-07" db="EMBL/GenBank/DDBJ databases">
        <title>Huge and variable diversity of episymbiotic CPR bacteria and DPANN archaea in groundwater ecosystems.</title>
        <authorList>
            <person name="He C.Y."/>
            <person name="Keren R."/>
            <person name="Whittaker M."/>
            <person name="Farag I.F."/>
            <person name="Doudna J."/>
            <person name="Cate J.H.D."/>
            <person name="Banfield J.F."/>
        </authorList>
    </citation>
    <scope>NUCLEOTIDE SEQUENCE</scope>
    <source>
        <strain evidence="8">NC_groundwater_763_Ag_S-0.2um_68_21</strain>
    </source>
</reference>
<protein>
    <submittedName>
        <fullName evidence="8">Response regulator</fullName>
    </submittedName>
</protein>
<dbReference type="FunFam" id="3.40.50.2300:FF:000001">
    <property type="entry name" value="DNA-binding response regulator PhoB"/>
    <property type="match status" value="1"/>
</dbReference>
<evidence type="ECO:0000256" key="2">
    <source>
        <dbReference type="ARBA" id="ARBA00023012"/>
    </source>
</evidence>
<keyword evidence="5" id="KW-0804">Transcription</keyword>
<evidence type="ECO:0000313" key="8">
    <source>
        <dbReference type="EMBL" id="MBI3126838.1"/>
    </source>
</evidence>
<proteinExistence type="predicted"/>
<accession>A0A932MMM1</accession>
<evidence type="ECO:0000256" key="3">
    <source>
        <dbReference type="ARBA" id="ARBA00023015"/>
    </source>
</evidence>
<dbReference type="PANTHER" id="PTHR44591">
    <property type="entry name" value="STRESS RESPONSE REGULATOR PROTEIN 1"/>
    <property type="match status" value="1"/>
</dbReference>
<comment type="caution">
    <text evidence="8">The sequence shown here is derived from an EMBL/GenBank/DDBJ whole genome shotgun (WGS) entry which is preliminary data.</text>
</comment>
<evidence type="ECO:0000313" key="9">
    <source>
        <dbReference type="Proteomes" id="UP000782312"/>
    </source>
</evidence>
<keyword evidence="3" id="KW-0805">Transcription regulation</keyword>
<sequence>MKRRVLLVDDEEDALDILSDIISRMGYEVHTAATGRLALEKAGQAKPDLMLLDLQMPDMNGFEVLKAIREAGMDFPVVMLTARREEQAVEAARALGVSTYLTKPVQFGEIKRVLASALGEAS</sequence>
<dbReference type="SMART" id="SM00448">
    <property type="entry name" value="REC"/>
    <property type="match status" value="1"/>
</dbReference>
<dbReference type="Proteomes" id="UP000782312">
    <property type="component" value="Unassembled WGS sequence"/>
</dbReference>
<feature type="modified residue" description="4-aspartylphosphate" evidence="6">
    <location>
        <position position="53"/>
    </location>
</feature>
<dbReference type="InterPro" id="IPR011006">
    <property type="entry name" value="CheY-like_superfamily"/>
</dbReference>
<evidence type="ECO:0000256" key="4">
    <source>
        <dbReference type="ARBA" id="ARBA00023125"/>
    </source>
</evidence>
<feature type="domain" description="Response regulatory" evidence="7">
    <location>
        <begin position="4"/>
        <end position="118"/>
    </location>
</feature>
<organism evidence="8 9">
    <name type="scientific">Tectimicrobiota bacterium</name>
    <dbReference type="NCBI Taxonomy" id="2528274"/>
    <lineage>
        <taxon>Bacteria</taxon>
        <taxon>Pseudomonadati</taxon>
        <taxon>Nitrospinota/Tectimicrobiota group</taxon>
        <taxon>Candidatus Tectimicrobiota</taxon>
    </lineage>
</organism>
<dbReference type="GO" id="GO:0003677">
    <property type="term" value="F:DNA binding"/>
    <property type="evidence" value="ECO:0007669"/>
    <property type="project" value="UniProtKB-KW"/>
</dbReference>
<keyword evidence="4" id="KW-0238">DNA-binding</keyword>
<name>A0A932MMM1_UNCTE</name>
<evidence type="ECO:0000256" key="5">
    <source>
        <dbReference type="ARBA" id="ARBA00023163"/>
    </source>
</evidence>